<dbReference type="NCBIfam" id="TIGR01625">
    <property type="entry name" value="YidE_YbjL_dupl"/>
    <property type="match status" value="1"/>
</dbReference>
<reference evidence="10" key="1">
    <citation type="journal article" date="2022" name="Front. Microbiol.">
        <title>New perspectives on an old grouping: The genomic and phenotypic variability of Oxalobacter formigenes and the implications for calcium oxalate stone prevention.</title>
        <authorList>
            <person name="Chmiel J.A."/>
            <person name="Carr C."/>
            <person name="Stuivenberg G.A."/>
            <person name="Venema R."/>
            <person name="Chanyi R.M."/>
            <person name="Al K.F."/>
            <person name="Giguere D."/>
            <person name="Say H."/>
            <person name="Akouris P.P."/>
            <person name="Dominguez Romero S.A."/>
            <person name="Kwong A."/>
            <person name="Tai V."/>
            <person name="Koval S.F."/>
            <person name="Razvi H."/>
            <person name="Bjazevic J."/>
            <person name="Burton J.P."/>
        </authorList>
    </citation>
    <scope>NUCLEOTIDE SEQUENCE</scope>
    <source>
        <strain evidence="10">WoOx3</strain>
    </source>
</reference>
<dbReference type="SUPFAM" id="SSF116726">
    <property type="entry name" value="TrkA C-terminal domain-like"/>
    <property type="match status" value="2"/>
</dbReference>
<dbReference type="RefSeq" id="WP_269308441.1">
    <property type="nucleotide sequence ID" value="NZ_CP098242.1"/>
</dbReference>
<feature type="transmembrane region" description="Helical" evidence="8">
    <location>
        <begin position="164"/>
        <end position="185"/>
    </location>
</feature>
<dbReference type="Gene3D" id="3.30.70.1450">
    <property type="entry name" value="Regulator of K+ conductance, C-terminal domain"/>
    <property type="match status" value="1"/>
</dbReference>
<dbReference type="InterPro" id="IPR050144">
    <property type="entry name" value="AAE_transporter"/>
</dbReference>
<evidence type="ECO:0000313" key="10">
    <source>
        <dbReference type="EMBL" id="WAW09444.1"/>
    </source>
</evidence>
<accession>A0A9E9LXW6</accession>
<evidence type="ECO:0000256" key="2">
    <source>
        <dbReference type="ARBA" id="ARBA00009854"/>
    </source>
</evidence>
<dbReference type="GO" id="GO:0006813">
    <property type="term" value="P:potassium ion transport"/>
    <property type="evidence" value="ECO:0007669"/>
    <property type="project" value="InterPro"/>
</dbReference>
<dbReference type="InterPro" id="IPR006037">
    <property type="entry name" value="RCK_C"/>
</dbReference>
<dbReference type="PANTHER" id="PTHR30445:SF9">
    <property type="match status" value="1"/>
</dbReference>
<protein>
    <submittedName>
        <fullName evidence="10">Aspartate-alanine antiporter</fullName>
    </submittedName>
</protein>
<keyword evidence="7 8" id="KW-0472">Membrane</keyword>
<dbReference type="InterPro" id="IPR036721">
    <property type="entry name" value="RCK_C_sf"/>
</dbReference>
<keyword evidence="5 8" id="KW-0812">Transmembrane</keyword>
<keyword evidence="6 8" id="KW-1133">Transmembrane helix</keyword>
<organism evidence="10 11">
    <name type="scientific">Oxalobacter vibrioformis</name>
    <dbReference type="NCBI Taxonomy" id="933080"/>
    <lineage>
        <taxon>Bacteria</taxon>
        <taxon>Pseudomonadati</taxon>
        <taxon>Pseudomonadota</taxon>
        <taxon>Betaproteobacteria</taxon>
        <taxon>Burkholderiales</taxon>
        <taxon>Oxalobacteraceae</taxon>
        <taxon>Oxalobacter</taxon>
    </lineage>
</organism>
<name>A0A9E9LXW6_9BURK</name>
<evidence type="ECO:0000256" key="5">
    <source>
        <dbReference type="ARBA" id="ARBA00022692"/>
    </source>
</evidence>
<keyword evidence="3" id="KW-0813">Transport</keyword>
<feature type="transmembrane region" description="Helical" evidence="8">
    <location>
        <begin position="479"/>
        <end position="501"/>
    </location>
</feature>
<dbReference type="KEGG" id="ovb:NB640_09335"/>
<dbReference type="InterPro" id="IPR022457">
    <property type="entry name" value="Asp_Ala_antiprt"/>
</dbReference>
<dbReference type="Pfam" id="PF02080">
    <property type="entry name" value="TrkA_C"/>
    <property type="match status" value="2"/>
</dbReference>
<evidence type="ECO:0000256" key="4">
    <source>
        <dbReference type="ARBA" id="ARBA00022475"/>
    </source>
</evidence>
<evidence type="ECO:0000313" key="11">
    <source>
        <dbReference type="Proteomes" id="UP001156215"/>
    </source>
</evidence>
<dbReference type="EMBL" id="CP098242">
    <property type="protein sequence ID" value="WAW09444.1"/>
    <property type="molecule type" value="Genomic_DNA"/>
</dbReference>
<feature type="transmembrane region" description="Helical" evidence="8">
    <location>
        <begin position="416"/>
        <end position="434"/>
    </location>
</feature>
<gene>
    <name evidence="10" type="primary">aspT</name>
    <name evidence="10" type="ORF">NB640_09335</name>
</gene>
<evidence type="ECO:0000256" key="3">
    <source>
        <dbReference type="ARBA" id="ARBA00022448"/>
    </source>
</evidence>
<proteinExistence type="inferred from homology"/>
<dbReference type="InterPro" id="IPR006512">
    <property type="entry name" value="YidE_YbjL"/>
</dbReference>
<dbReference type="AlphaFoldDB" id="A0A9E9LXW6"/>
<evidence type="ECO:0000256" key="1">
    <source>
        <dbReference type="ARBA" id="ARBA00004651"/>
    </source>
</evidence>
<comment type="similarity">
    <text evidence="2">Belongs to the AAE transporter (TC 2.A.81) family.</text>
</comment>
<sequence>MHTIYAAIHHLFTVSPELALFLSLCLGYLVGKINFGKFQLGGVAGSLLMAVLVSQFGVHINDVVKNILFALFIFAVGYTSGPMFFRSLGRQSIREIILSGVLALTGLATVVILAHVFSLDKGTAAGIAAGGLTQSAIMGTAESAINSMNLGPEVTSQMVANISVGYGVTYIFGSFGTILICVNLLEKFMGRTIRDDAMKAEAAQHSTGIILGEGEQLAAPEFIGRVFLAGTAAGKTVSEFEQSFGAYPITIERIRRNNASLGVSPQTVLEANDKILVIGQRSALLATREMLGSEQAADRDMQLPILTREIVLTSTKYNDKTLREIRDMTSPDMRHGIYILSISRGGNIIPVALDTQVENGDIFRFYGAEQDIRRVAAELGYAIIPSEKTDMVFMSLGVVVGLLIGLVVLHIDSIPITLGSGGGALLSGLIFGWWRSRHMNMGSLPGAASQLLKDLGLAGFVAVVGLNYGMQAVDTVKAHGVSIFLIGVLVTIIPLIITMVFGRYVLKYDNVAIFAGALSGSRSANPAFGEILDKAENSVPTTPFAITYALANVFLTLLGPLVVAFT</sequence>
<evidence type="ECO:0000259" key="9">
    <source>
        <dbReference type="PROSITE" id="PS51202"/>
    </source>
</evidence>
<keyword evidence="4" id="KW-1003">Cell membrane</keyword>
<dbReference type="GO" id="GO:0008324">
    <property type="term" value="F:monoatomic cation transmembrane transporter activity"/>
    <property type="evidence" value="ECO:0007669"/>
    <property type="project" value="InterPro"/>
</dbReference>
<dbReference type="Pfam" id="PF06826">
    <property type="entry name" value="Asp-Al_Ex"/>
    <property type="match status" value="2"/>
</dbReference>
<feature type="transmembrane region" description="Helical" evidence="8">
    <location>
        <begin position="391"/>
        <end position="410"/>
    </location>
</feature>
<keyword evidence="11" id="KW-1185">Reference proteome</keyword>
<dbReference type="PROSITE" id="PS51202">
    <property type="entry name" value="RCK_C"/>
    <property type="match status" value="1"/>
</dbReference>
<comment type="subcellular location">
    <subcellularLocation>
        <location evidence="1">Cell membrane</location>
        <topology evidence="1">Multi-pass membrane protein</topology>
    </subcellularLocation>
</comment>
<feature type="domain" description="RCK C-terminal" evidence="9">
    <location>
        <begin position="207"/>
        <end position="293"/>
    </location>
</feature>
<evidence type="ECO:0000256" key="6">
    <source>
        <dbReference type="ARBA" id="ARBA00022989"/>
    </source>
</evidence>
<dbReference type="NCBIfam" id="TIGR03802">
    <property type="entry name" value="Asp_Ala_antiprt"/>
    <property type="match status" value="1"/>
</dbReference>
<dbReference type="PANTHER" id="PTHR30445">
    <property type="entry name" value="K(+)_H(+) ANTIPORTER SUBUNIT KHTT"/>
    <property type="match status" value="1"/>
</dbReference>
<feature type="transmembrane region" description="Helical" evidence="8">
    <location>
        <begin position="97"/>
        <end position="117"/>
    </location>
</feature>
<feature type="transmembrane region" description="Helical" evidence="8">
    <location>
        <begin position="6"/>
        <end position="30"/>
    </location>
</feature>
<feature type="transmembrane region" description="Helical" evidence="8">
    <location>
        <begin position="545"/>
        <end position="565"/>
    </location>
</feature>
<evidence type="ECO:0000256" key="8">
    <source>
        <dbReference type="SAM" id="Phobius"/>
    </source>
</evidence>
<feature type="transmembrane region" description="Helical" evidence="8">
    <location>
        <begin position="66"/>
        <end position="85"/>
    </location>
</feature>
<dbReference type="GO" id="GO:0005886">
    <property type="term" value="C:plasma membrane"/>
    <property type="evidence" value="ECO:0007669"/>
    <property type="project" value="UniProtKB-SubCell"/>
</dbReference>
<dbReference type="Proteomes" id="UP001156215">
    <property type="component" value="Chromosome"/>
</dbReference>
<feature type="transmembrane region" description="Helical" evidence="8">
    <location>
        <begin position="42"/>
        <end position="60"/>
    </location>
</feature>
<evidence type="ECO:0000256" key="7">
    <source>
        <dbReference type="ARBA" id="ARBA00023136"/>
    </source>
</evidence>